<dbReference type="SMART" id="SM00916">
    <property type="entry name" value="L51_S25_CI-B8"/>
    <property type="match status" value="1"/>
</dbReference>
<organism evidence="6 7">
    <name type="scientific">Sugiyamaella lignohabitans</name>
    <dbReference type="NCBI Taxonomy" id="796027"/>
    <lineage>
        <taxon>Eukaryota</taxon>
        <taxon>Fungi</taxon>
        <taxon>Dikarya</taxon>
        <taxon>Ascomycota</taxon>
        <taxon>Saccharomycotina</taxon>
        <taxon>Dipodascomycetes</taxon>
        <taxon>Dipodascales</taxon>
        <taxon>Trichomonascaceae</taxon>
        <taxon>Sugiyamaella</taxon>
    </lineage>
</organism>
<dbReference type="KEGG" id="slb:AWJ20_977"/>
<dbReference type="GO" id="GO:0005739">
    <property type="term" value="C:mitochondrion"/>
    <property type="evidence" value="ECO:0007669"/>
    <property type="project" value="UniProtKB-SubCell"/>
</dbReference>
<reference evidence="6 7" key="1">
    <citation type="submission" date="2016-02" db="EMBL/GenBank/DDBJ databases">
        <title>Complete genome sequence and transcriptome regulation of the pentose utilising yeast Sugiyamaella lignohabitans.</title>
        <authorList>
            <person name="Bellasio M."/>
            <person name="Peymann A."/>
            <person name="Valli M."/>
            <person name="Sipitzky M."/>
            <person name="Graf A."/>
            <person name="Sauer M."/>
            <person name="Marx H."/>
            <person name="Mattanovich D."/>
        </authorList>
    </citation>
    <scope>NUCLEOTIDE SEQUENCE [LARGE SCALE GENOMIC DNA]</scope>
    <source>
        <strain evidence="6 7">CBS 10342</strain>
    </source>
</reference>
<evidence type="ECO:0000256" key="2">
    <source>
        <dbReference type="ARBA" id="ARBA00022980"/>
    </source>
</evidence>
<evidence type="ECO:0000256" key="4">
    <source>
        <dbReference type="ARBA" id="ARBA00023274"/>
    </source>
</evidence>
<dbReference type="Gene3D" id="3.40.30.10">
    <property type="entry name" value="Glutaredoxin"/>
    <property type="match status" value="1"/>
</dbReference>
<name>A0A167DB96_9ASCO</name>
<comment type="subcellular location">
    <subcellularLocation>
        <location evidence="1">Mitochondrion</location>
    </subcellularLocation>
</comment>
<dbReference type="GO" id="GO:1990904">
    <property type="term" value="C:ribonucleoprotein complex"/>
    <property type="evidence" value="ECO:0007669"/>
    <property type="project" value="UniProtKB-KW"/>
</dbReference>
<dbReference type="InterPro" id="IPR036249">
    <property type="entry name" value="Thioredoxin-like_sf"/>
</dbReference>
<sequence>MSGLNRQLARLNSIAKGAGSVRVPTNVTGLSLRLSTRRPAKGAKSFWRENLPQVQFHNPSLPITVKKVTAEQEAAGEKISLSISFEDGTSKSVETTERTSEQILEDFVAASGASQVPENEIPVLKRPSFHDL</sequence>
<dbReference type="GO" id="GO:0005840">
    <property type="term" value="C:ribosome"/>
    <property type="evidence" value="ECO:0007669"/>
    <property type="project" value="UniProtKB-KW"/>
</dbReference>
<evidence type="ECO:0000313" key="7">
    <source>
        <dbReference type="Proteomes" id="UP000189580"/>
    </source>
</evidence>
<dbReference type="InterPro" id="IPR040049">
    <property type="entry name" value="Ribosomal_mS25/mL61"/>
</dbReference>
<evidence type="ECO:0000259" key="5">
    <source>
        <dbReference type="SMART" id="SM00916"/>
    </source>
</evidence>
<proteinExistence type="predicted"/>
<dbReference type="OrthoDB" id="1696305at2759"/>
<protein>
    <submittedName>
        <fullName evidence="6">Mitochondrial 54S ribosomal protein MRP49</fullName>
    </submittedName>
</protein>
<dbReference type="GO" id="GO:0003735">
    <property type="term" value="F:structural constituent of ribosome"/>
    <property type="evidence" value="ECO:0007669"/>
    <property type="project" value="InterPro"/>
</dbReference>
<dbReference type="Pfam" id="PF05047">
    <property type="entry name" value="L51_S25_CI-B8"/>
    <property type="match status" value="1"/>
</dbReference>
<gene>
    <name evidence="6" type="primary">MRP49</name>
    <name evidence="6" type="ORF">AWJ20_977</name>
</gene>
<evidence type="ECO:0000256" key="3">
    <source>
        <dbReference type="ARBA" id="ARBA00023128"/>
    </source>
</evidence>
<dbReference type="AlphaFoldDB" id="A0A167DB96"/>
<keyword evidence="3" id="KW-0496">Mitochondrion</keyword>
<keyword evidence="7" id="KW-1185">Reference proteome</keyword>
<dbReference type="GeneID" id="30038068"/>
<dbReference type="PANTHER" id="PTHR13274">
    <property type="entry name" value="MITOCHONDRIAL RIBOSOMAL PROTEIN S25"/>
    <property type="match status" value="1"/>
</dbReference>
<dbReference type="InterPro" id="IPR007741">
    <property type="entry name" value="Ribosomal_mL43/mS25/NADH_DH"/>
</dbReference>
<evidence type="ECO:0000256" key="1">
    <source>
        <dbReference type="ARBA" id="ARBA00004173"/>
    </source>
</evidence>
<dbReference type="PANTHER" id="PTHR13274:SF2">
    <property type="entry name" value="SMALL RIBOSOMAL SUBUNIT PROTEIN MS25"/>
    <property type="match status" value="1"/>
</dbReference>
<dbReference type="SUPFAM" id="SSF52833">
    <property type="entry name" value="Thioredoxin-like"/>
    <property type="match status" value="1"/>
</dbReference>
<keyword evidence="2 6" id="KW-0689">Ribosomal protein</keyword>
<accession>A0A167DB96</accession>
<keyword evidence="4" id="KW-0687">Ribonucleoprotein</keyword>
<feature type="domain" description="Ribosomal protein/NADH dehydrogenase" evidence="5">
    <location>
        <begin position="36"/>
        <end position="114"/>
    </location>
</feature>
<dbReference type="EMBL" id="CP014501">
    <property type="protein sequence ID" value="ANB12709.1"/>
    <property type="molecule type" value="Genomic_DNA"/>
</dbReference>
<dbReference type="RefSeq" id="XP_018735186.1">
    <property type="nucleotide sequence ID" value="XM_018882948.1"/>
</dbReference>
<evidence type="ECO:0000313" key="6">
    <source>
        <dbReference type="EMBL" id="ANB12709.1"/>
    </source>
</evidence>
<dbReference type="Proteomes" id="UP000189580">
    <property type="component" value="Chromosome a"/>
</dbReference>